<evidence type="ECO:0000313" key="2">
    <source>
        <dbReference type="EMBL" id="EFR33033.1"/>
    </source>
</evidence>
<evidence type="ECO:0000313" key="3">
    <source>
        <dbReference type="Proteomes" id="UP000003705"/>
    </source>
</evidence>
<evidence type="ECO:0000256" key="1">
    <source>
        <dbReference type="SAM" id="Phobius"/>
    </source>
</evidence>
<reference evidence="2 3" key="1">
    <citation type="submission" date="2010-10" db="EMBL/GenBank/DDBJ databases">
        <authorList>
            <person name="Durkin A.S."/>
            <person name="Madupu R."/>
            <person name="Torralba M."/>
            <person name="Gillis M."/>
            <person name="Methe B."/>
            <person name="Sutton G."/>
            <person name="Nelson K.E."/>
        </authorList>
    </citation>
    <scope>NUCLEOTIDE SEQUENCE [LARGE SCALE GENOMIC DNA]</scope>
    <source>
        <strain evidence="2 3">ACS-146-V-Sch2b</strain>
    </source>
</reference>
<keyword evidence="3" id="KW-1185">Reference proteome</keyword>
<proteinExistence type="predicted"/>
<feature type="transmembrane region" description="Helical" evidence="1">
    <location>
        <begin position="6"/>
        <end position="28"/>
    </location>
</feature>
<sequence length="30" mass="3041">MEFFTAGVGVLKTFVTAIGAGLGAWGVINL</sequence>
<keyword evidence="1" id="KW-1133">Transmembrane helix</keyword>
<keyword evidence="1" id="KW-0812">Transmembrane</keyword>
<gene>
    <name evidence="2" type="ORF">HMPREF9286_1368</name>
</gene>
<dbReference type="InterPro" id="IPR024272">
    <property type="entry name" value="MAFF-rel"/>
</dbReference>
<accession>E4KYN7</accession>
<comment type="caution">
    <text evidence="2">The sequence shown here is derived from an EMBL/GenBank/DDBJ whole genome shotgun (WGS) entry which is preliminary data.</text>
</comment>
<dbReference type="RefSeq" id="WP_005956590.1">
    <property type="nucleotide sequence ID" value="NZ_AENP01000016.1"/>
</dbReference>
<protein>
    <recommendedName>
        <fullName evidence="4">Maff2 family protein</fullName>
    </recommendedName>
</protein>
<dbReference type="AlphaFoldDB" id="E4KYN7"/>
<dbReference type="EMBL" id="AENP01000016">
    <property type="protein sequence ID" value="EFR33033.1"/>
    <property type="molecule type" value="Genomic_DNA"/>
</dbReference>
<dbReference type="Pfam" id="PF12750">
    <property type="entry name" value="Maff2"/>
    <property type="match status" value="1"/>
</dbReference>
<keyword evidence="1" id="KW-0472">Membrane</keyword>
<evidence type="ECO:0008006" key="4">
    <source>
        <dbReference type="Google" id="ProtNLM"/>
    </source>
</evidence>
<feature type="non-terminal residue" evidence="2">
    <location>
        <position position="30"/>
    </location>
</feature>
<name>E4KYN7_9FIRM</name>
<organism evidence="2 3">
    <name type="scientific">Peptoniphilus harei ACS-146-V-Sch2b</name>
    <dbReference type="NCBI Taxonomy" id="908338"/>
    <lineage>
        <taxon>Bacteria</taxon>
        <taxon>Bacillati</taxon>
        <taxon>Bacillota</taxon>
        <taxon>Tissierellia</taxon>
        <taxon>Tissierellales</taxon>
        <taxon>Peptoniphilaceae</taxon>
        <taxon>Peptoniphilus</taxon>
    </lineage>
</organism>
<dbReference type="Proteomes" id="UP000003705">
    <property type="component" value="Unassembled WGS sequence"/>
</dbReference>